<organism evidence="2 3">
    <name type="scientific">Marinobacterium stanieri</name>
    <dbReference type="NCBI Taxonomy" id="49186"/>
    <lineage>
        <taxon>Bacteria</taxon>
        <taxon>Pseudomonadati</taxon>
        <taxon>Pseudomonadota</taxon>
        <taxon>Gammaproteobacteria</taxon>
        <taxon>Oceanospirillales</taxon>
        <taxon>Oceanospirillaceae</taxon>
        <taxon>Marinobacterium</taxon>
    </lineage>
</organism>
<evidence type="ECO:0000256" key="1">
    <source>
        <dbReference type="SAM" id="MobiDB-lite"/>
    </source>
</evidence>
<dbReference type="AlphaFoldDB" id="A0A1N6R8I1"/>
<keyword evidence="3" id="KW-1185">Reference proteome</keyword>
<evidence type="ECO:0000313" key="3">
    <source>
        <dbReference type="Proteomes" id="UP000186895"/>
    </source>
</evidence>
<feature type="compositionally biased region" description="Basic and acidic residues" evidence="1">
    <location>
        <begin position="32"/>
        <end position="41"/>
    </location>
</feature>
<dbReference type="EMBL" id="FTMN01000003">
    <property type="protein sequence ID" value="SIQ25148.1"/>
    <property type="molecule type" value="Genomic_DNA"/>
</dbReference>
<feature type="region of interest" description="Disordered" evidence="1">
    <location>
        <begin position="32"/>
        <end position="51"/>
    </location>
</feature>
<sequence length="74" mass="8467">MSDTDVSVFLMQLELEQLDKITADLQLRAEQRAKEQAEQKSKPRFPPSFNDLDSMAENVGLDLSSLIKDIKRRS</sequence>
<protein>
    <submittedName>
        <fullName evidence="2">Uncharacterized protein</fullName>
    </submittedName>
</protein>
<accession>A0A1N6R8I1</accession>
<dbReference type="STRING" id="49186.SAMN05421647_103173"/>
<dbReference type="RefSeq" id="WP_076462375.1">
    <property type="nucleotide sequence ID" value="NZ_FTMN01000003.1"/>
</dbReference>
<gene>
    <name evidence="2" type="ORF">SAMN05421647_103173</name>
</gene>
<name>A0A1N6R8I1_9GAMM</name>
<evidence type="ECO:0000313" key="2">
    <source>
        <dbReference type="EMBL" id="SIQ25148.1"/>
    </source>
</evidence>
<proteinExistence type="predicted"/>
<dbReference type="Proteomes" id="UP000186895">
    <property type="component" value="Unassembled WGS sequence"/>
</dbReference>
<reference evidence="2 3" key="1">
    <citation type="submission" date="2017-01" db="EMBL/GenBank/DDBJ databases">
        <authorList>
            <person name="Mah S.A."/>
            <person name="Swanson W.J."/>
            <person name="Moy G.W."/>
            <person name="Vacquier V.D."/>
        </authorList>
    </citation>
    <scope>NUCLEOTIDE SEQUENCE [LARGE SCALE GENOMIC DNA]</scope>
    <source>
        <strain evidence="2 3">DSM 7027</strain>
    </source>
</reference>